<dbReference type="Proteomes" id="UP000070188">
    <property type="component" value="Unassembled WGS sequence"/>
</dbReference>
<organism evidence="1 2">
    <name type="scientific">Carbonactinospora thermoautotrophica</name>
    <dbReference type="NCBI Taxonomy" id="1469144"/>
    <lineage>
        <taxon>Bacteria</taxon>
        <taxon>Bacillati</taxon>
        <taxon>Actinomycetota</taxon>
        <taxon>Actinomycetes</taxon>
        <taxon>Kitasatosporales</taxon>
        <taxon>Carbonactinosporaceae</taxon>
        <taxon>Carbonactinospora</taxon>
    </lineage>
</organism>
<reference evidence="2" key="1">
    <citation type="submission" date="2015-04" db="EMBL/GenBank/DDBJ databases">
        <title>Physiological reanalysis, assessment of diazotrophy, and genome sequences of multiple isolates of Streptomyces thermoautotrophicus.</title>
        <authorList>
            <person name="MacKellar D.C."/>
            <person name="Lieber L."/>
            <person name="Norman J."/>
            <person name="Bolger A."/>
            <person name="Tobin C."/>
            <person name="Murray J.W."/>
            <person name="Chang R."/>
            <person name="Ford T."/>
            <person name="Nguyen P.Q."/>
            <person name="Woodward J."/>
            <person name="Permingeat H."/>
            <person name="Joshi N.S."/>
            <person name="Silver P.A."/>
            <person name="Usadel B."/>
            <person name="Rutherford A.W."/>
            <person name="Friesen M."/>
            <person name="Prell J."/>
        </authorList>
    </citation>
    <scope>NUCLEOTIDE SEQUENCE [LARGE SCALE GENOMIC DNA]</scope>
    <source>
        <strain evidence="2">H1</strain>
    </source>
</reference>
<dbReference type="PATRIC" id="fig|1469144.10.peg.3156"/>
<name>A0A132MVL1_9ACTN</name>
<proteinExistence type="predicted"/>
<accession>A0A132MVL1</accession>
<keyword evidence="2" id="KW-1185">Reference proteome</keyword>
<dbReference type="OrthoDB" id="1822491at2"/>
<protein>
    <submittedName>
        <fullName evidence="1">Uncharacterized protein</fullName>
    </submittedName>
</protein>
<evidence type="ECO:0000313" key="1">
    <source>
        <dbReference type="EMBL" id="KWX01891.1"/>
    </source>
</evidence>
<dbReference type="RefSeq" id="WP_141658752.1">
    <property type="nucleotide sequence ID" value="NZ_JYIJ01000018.1"/>
</dbReference>
<comment type="caution">
    <text evidence="1">The sequence shown here is derived from an EMBL/GenBank/DDBJ whole genome shotgun (WGS) entry which is preliminary data.</text>
</comment>
<gene>
    <name evidence="1" type="ORF">LI90_2924</name>
</gene>
<sequence length="63" mass="6676">MTGQTSSSDIAVNPADPNCATCRGKGKVIGRDGREWRCTPCSVRLSYETEARIGANPHAPAQS</sequence>
<evidence type="ECO:0000313" key="2">
    <source>
        <dbReference type="Proteomes" id="UP000070188"/>
    </source>
</evidence>
<dbReference type="STRING" id="1469144.LI90_2924"/>
<dbReference type="EMBL" id="LAXD01000001">
    <property type="protein sequence ID" value="KWX01891.1"/>
    <property type="molecule type" value="Genomic_DNA"/>
</dbReference>
<dbReference type="AlphaFoldDB" id="A0A132MVL1"/>